<comment type="caution">
    <text evidence="2">The sequence shown here is derived from an EMBL/GenBank/DDBJ whole genome shotgun (WGS) entry which is preliminary data.</text>
</comment>
<feature type="chain" id="PRO_5020613177" evidence="1">
    <location>
        <begin position="23"/>
        <end position="191"/>
    </location>
</feature>
<gene>
    <name evidence="2" type="ORF">DFP79_0294</name>
</gene>
<sequence length="191" mass="20763">MKYTFTPIASVCLVFLSYSAQANEFAPEIKAHLEDTAMAWINNPMIIDAIKAQNRKHINISNAEIDALDKEWRAGVNGGDTSLIDSVLSRPVSSYLEGVKAEHEDLYTEIFIMDNKGLNVGQSDITSDYWQGDEAKWQKTYSMGPGAVNIGELEEDESTGAFQSQLNSTIVDPNTGAAIGAITIGISLDGL</sequence>
<dbReference type="RefSeq" id="WP_133502189.1">
    <property type="nucleotide sequence ID" value="NZ_SNXC01000004.1"/>
</dbReference>
<accession>A0A4R6MFT0</accession>
<dbReference type="Proteomes" id="UP000294656">
    <property type="component" value="Unassembled WGS sequence"/>
</dbReference>
<reference evidence="2 3" key="1">
    <citation type="submission" date="2019-03" db="EMBL/GenBank/DDBJ databases">
        <title>Genomic Encyclopedia of Type Strains, Phase III (KMG-III): the genomes of soil and plant-associated and newly described type strains.</title>
        <authorList>
            <person name="Whitman W."/>
        </authorList>
    </citation>
    <scope>NUCLEOTIDE SEQUENCE [LARGE SCALE GENOMIC DNA]</scope>
    <source>
        <strain evidence="2 3">CECT 7378</strain>
    </source>
</reference>
<evidence type="ECO:0000256" key="1">
    <source>
        <dbReference type="SAM" id="SignalP"/>
    </source>
</evidence>
<dbReference type="EMBL" id="SNXC01000004">
    <property type="protein sequence ID" value="TDP00485.1"/>
    <property type="molecule type" value="Genomic_DNA"/>
</dbReference>
<evidence type="ECO:0000313" key="3">
    <source>
        <dbReference type="Proteomes" id="UP000294656"/>
    </source>
</evidence>
<dbReference type="AlphaFoldDB" id="A0A4R6MFT0"/>
<feature type="signal peptide" evidence="1">
    <location>
        <begin position="1"/>
        <end position="22"/>
    </location>
</feature>
<keyword evidence="3" id="KW-1185">Reference proteome</keyword>
<evidence type="ECO:0000313" key="2">
    <source>
        <dbReference type="EMBL" id="TDP00485.1"/>
    </source>
</evidence>
<proteinExistence type="predicted"/>
<keyword evidence="1" id="KW-0732">Signal</keyword>
<organism evidence="2 3">
    <name type="scientific">Marinomonas balearica</name>
    <dbReference type="NCBI Taxonomy" id="491947"/>
    <lineage>
        <taxon>Bacteria</taxon>
        <taxon>Pseudomonadati</taxon>
        <taxon>Pseudomonadota</taxon>
        <taxon>Gammaproteobacteria</taxon>
        <taxon>Oceanospirillales</taxon>
        <taxon>Oceanospirillaceae</taxon>
        <taxon>Marinomonas</taxon>
    </lineage>
</organism>
<name>A0A4R6MFT0_9GAMM</name>
<dbReference type="OrthoDB" id="195732at2"/>
<protein>
    <submittedName>
        <fullName evidence="2">Uncharacterized protein</fullName>
    </submittedName>
</protein>